<feature type="domain" description="HTH araC/xylS-type" evidence="4">
    <location>
        <begin position="213"/>
        <end position="311"/>
    </location>
</feature>
<protein>
    <recommendedName>
        <fullName evidence="4">HTH araC/xylS-type domain-containing protein</fullName>
    </recommendedName>
</protein>
<dbReference type="RefSeq" id="WP_058184697.1">
    <property type="nucleotide sequence ID" value="NZ_LMTZ01000156.1"/>
</dbReference>
<keyword evidence="3" id="KW-0804">Transcription</keyword>
<dbReference type="PANTHER" id="PTHR46796:SF7">
    <property type="entry name" value="ARAC FAMILY TRANSCRIPTIONAL REGULATOR"/>
    <property type="match status" value="1"/>
</dbReference>
<sequence length="316" mass="35657">MDALSEVLATIHIGNNTCYPLTICAPWGIRSEEFIGTSFWTVRRGSCWLQVADTEKPLSLVAGDFILFPRFQEHILYDKPESLISNDTNWLNCHSHLPSEPIKFLGEGLETTLLYGKLQLEGPIVNQLLTPLPQFILIREQETQSAPWLNTTVQFLTAELSSQNPGNNAIINHLLLVLFVQAIRYYIHSKSEECQAEKPGGCWLKALKDSQIGTAITLIHRYPQKPWTVASLASEVKMSRSGFASNFRELVGEPPLQYLTRWRMQKAAGLLRLGYQTLAEIASEVGYESEAAFSNAFKRWMQISPGAFRRETQSKP</sequence>
<dbReference type="InterPro" id="IPR009057">
    <property type="entry name" value="Homeodomain-like_sf"/>
</dbReference>
<name>A0A0V7ZDD1_9CYAN</name>
<keyword evidence="6" id="KW-1185">Reference proteome</keyword>
<dbReference type="OrthoDB" id="9813413at2"/>
<dbReference type="Pfam" id="PF12852">
    <property type="entry name" value="Cupin_6"/>
    <property type="match status" value="1"/>
</dbReference>
<dbReference type="GO" id="GO:0043565">
    <property type="term" value="F:sequence-specific DNA binding"/>
    <property type="evidence" value="ECO:0007669"/>
    <property type="project" value="InterPro"/>
</dbReference>
<dbReference type="InterPro" id="IPR050204">
    <property type="entry name" value="AraC_XylS_family_regulators"/>
</dbReference>
<dbReference type="GO" id="GO:0003700">
    <property type="term" value="F:DNA-binding transcription factor activity"/>
    <property type="evidence" value="ECO:0007669"/>
    <property type="project" value="InterPro"/>
</dbReference>
<proteinExistence type="predicted"/>
<reference evidence="5 6" key="1">
    <citation type="journal article" date="2015" name="Genome Announc.">
        <title>Draft Genome of the Euendolithic (true boring) Cyanobacterium Mastigocoleus testarum strain BC008.</title>
        <authorList>
            <person name="Guida B.S."/>
            <person name="Garcia-Pichel F."/>
        </authorList>
    </citation>
    <scope>NUCLEOTIDE SEQUENCE [LARGE SCALE GENOMIC DNA]</scope>
    <source>
        <strain evidence="5 6">BC008</strain>
    </source>
</reference>
<evidence type="ECO:0000313" key="6">
    <source>
        <dbReference type="Proteomes" id="UP000053372"/>
    </source>
</evidence>
<dbReference type="AlphaFoldDB" id="A0A0V7ZDD1"/>
<evidence type="ECO:0000256" key="3">
    <source>
        <dbReference type="ARBA" id="ARBA00023163"/>
    </source>
</evidence>
<dbReference type="PRINTS" id="PR00032">
    <property type="entry name" value="HTHARAC"/>
</dbReference>
<evidence type="ECO:0000256" key="2">
    <source>
        <dbReference type="ARBA" id="ARBA00023125"/>
    </source>
</evidence>
<gene>
    <name evidence="5" type="ORF">BC008_09690</name>
</gene>
<keyword evidence="1" id="KW-0805">Transcription regulation</keyword>
<dbReference type="SUPFAM" id="SSF46689">
    <property type="entry name" value="Homeodomain-like"/>
    <property type="match status" value="2"/>
</dbReference>
<keyword evidence="2" id="KW-0238">DNA-binding</keyword>
<organism evidence="5 6">
    <name type="scientific">Mastigocoleus testarum BC008</name>
    <dbReference type="NCBI Taxonomy" id="371196"/>
    <lineage>
        <taxon>Bacteria</taxon>
        <taxon>Bacillati</taxon>
        <taxon>Cyanobacteriota</taxon>
        <taxon>Cyanophyceae</taxon>
        <taxon>Nostocales</taxon>
        <taxon>Hapalosiphonaceae</taxon>
        <taxon>Mastigocoleus</taxon>
    </lineage>
</organism>
<accession>A0A0V7ZDD1</accession>
<dbReference type="EMBL" id="LMTZ01000156">
    <property type="protein sequence ID" value="KST62431.1"/>
    <property type="molecule type" value="Genomic_DNA"/>
</dbReference>
<evidence type="ECO:0000256" key="1">
    <source>
        <dbReference type="ARBA" id="ARBA00023015"/>
    </source>
</evidence>
<dbReference type="InterPro" id="IPR018062">
    <property type="entry name" value="HTH_AraC-typ_CS"/>
</dbReference>
<dbReference type="PROSITE" id="PS00041">
    <property type="entry name" value="HTH_ARAC_FAMILY_1"/>
    <property type="match status" value="1"/>
</dbReference>
<dbReference type="PROSITE" id="PS01124">
    <property type="entry name" value="HTH_ARAC_FAMILY_2"/>
    <property type="match status" value="1"/>
</dbReference>
<evidence type="ECO:0000313" key="5">
    <source>
        <dbReference type="EMBL" id="KST62431.1"/>
    </source>
</evidence>
<dbReference type="InterPro" id="IPR032783">
    <property type="entry name" value="AraC_lig"/>
</dbReference>
<dbReference type="Pfam" id="PF12833">
    <property type="entry name" value="HTH_18"/>
    <property type="match status" value="1"/>
</dbReference>
<dbReference type="SMART" id="SM00342">
    <property type="entry name" value="HTH_ARAC"/>
    <property type="match status" value="1"/>
</dbReference>
<dbReference type="PANTHER" id="PTHR46796">
    <property type="entry name" value="HTH-TYPE TRANSCRIPTIONAL ACTIVATOR RHAS-RELATED"/>
    <property type="match status" value="1"/>
</dbReference>
<dbReference type="InterPro" id="IPR020449">
    <property type="entry name" value="Tscrpt_reg_AraC-type_HTH"/>
</dbReference>
<evidence type="ECO:0000259" key="4">
    <source>
        <dbReference type="PROSITE" id="PS01124"/>
    </source>
</evidence>
<dbReference type="Gene3D" id="1.10.10.60">
    <property type="entry name" value="Homeodomain-like"/>
    <property type="match status" value="2"/>
</dbReference>
<comment type="caution">
    <text evidence="5">The sequence shown here is derived from an EMBL/GenBank/DDBJ whole genome shotgun (WGS) entry which is preliminary data.</text>
</comment>
<dbReference type="Proteomes" id="UP000053372">
    <property type="component" value="Unassembled WGS sequence"/>
</dbReference>
<dbReference type="InterPro" id="IPR018060">
    <property type="entry name" value="HTH_AraC"/>
</dbReference>